<feature type="domain" description="TPM" evidence="3">
    <location>
        <begin position="31"/>
        <end position="154"/>
    </location>
</feature>
<keyword evidence="2" id="KW-0732">Signal</keyword>
<dbReference type="Proteomes" id="UP000503278">
    <property type="component" value="Chromosome"/>
</dbReference>
<sequence length="266" mass="27695">MLKRLWLFVTLLTLGYTALAQDFPEKPNTLVNDYTNTLSADEKQRLEDKLVAYNDSTSTQLAVVIIKSIGDYDIDEYGTMLGRKWGIGQKGKNNGVLLLVALNDHKVTIQTGYGAEGALTDAATQTIIQQDIKPNFKQNNYFAGLDAATTDIFKYLKGEFKADPNQQKQTDDGGGGSAVVIIIIIVVVLILVFRNRGGGGGGQVIGSRGSSSPFWWFLAGNMLGGGGSRGSGWGGGGGFGGGSSGGGGFGGFGGGSFGGGGSSGSW</sequence>
<dbReference type="Pfam" id="PF04536">
    <property type="entry name" value="TPM_phosphatase"/>
    <property type="match status" value="1"/>
</dbReference>
<reference evidence="4 5" key="1">
    <citation type="submission" date="2020-04" db="EMBL/GenBank/DDBJ databases">
        <title>Genome sequencing of novel species.</title>
        <authorList>
            <person name="Heo J."/>
            <person name="Kim S.-J."/>
            <person name="Kim J.-S."/>
            <person name="Hong S.-B."/>
            <person name="Kwon S.-W."/>
        </authorList>
    </citation>
    <scope>NUCLEOTIDE SEQUENCE [LARGE SCALE GENOMIC DNA]</scope>
    <source>
        <strain evidence="4 5">F39-2</strain>
    </source>
</reference>
<keyword evidence="1" id="KW-1133">Transmembrane helix</keyword>
<gene>
    <name evidence="4" type="ORF">HH214_03475</name>
</gene>
<feature type="chain" id="PRO_5029907068" evidence="2">
    <location>
        <begin position="21"/>
        <end position="266"/>
    </location>
</feature>
<feature type="signal peptide" evidence="2">
    <location>
        <begin position="1"/>
        <end position="20"/>
    </location>
</feature>
<dbReference type="PANTHER" id="PTHR30373">
    <property type="entry name" value="UPF0603 PROTEIN YGCG"/>
    <property type="match status" value="1"/>
</dbReference>
<evidence type="ECO:0000313" key="4">
    <source>
        <dbReference type="EMBL" id="QJD95006.1"/>
    </source>
</evidence>
<evidence type="ECO:0000313" key="5">
    <source>
        <dbReference type="Proteomes" id="UP000503278"/>
    </source>
</evidence>
<keyword evidence="5" id="KW-1185">Reference proteome</keyword>
<evidence type="ECO:0000256" key="2">
    <source>
        <dbReference type="SAM" id="SignalP"/>
    </source>
</evidence>
<organism evidence="4 5">
    <name type="scientific">Mucilaginibacter robiniae</name>
    <dbReference type="NCBI Taxonomy" id="2728022"/>
    <lineage>
        <taxon>Bacteria</taxon>
        <taxon>Pseudomonadati</taxon>
        <taxon>Bacteroidota</taxon>
        <taxon>Sphingobacteriia</taxon>
        <taxon>Sphingobacteriales</taxon>
        <taxon>Sphingobacteriaceae</taxon>
        <taxon>Mucilaginibacter</taxon>
    </lineage>
</organism>
<dbReference type="KEGG" id="mrob:HH214_03475"/>
<name>A0A7L5E3T0_9SPHI</name>
<dbReference type="AlphaFoldDB" id="A0A7L5E3T0"/>
<keyword evidence="1" id="KW-0472">Membrane</keyword>
<evidence type="ECO:0000259" key="3">
    <source>
        <dbReference type="Pfam" id="PF04536"/>
    </source>
</evidence>
<dbReference type="PANTHER" id="PTHR30373:SF2">
    <property type="entry name" value="UPF0603 PROTEIN YGCG"/>
    <property type="match status" value="1"/>
</dbReference>
<accession>A0A7L5E3T0</accession>
<dbReference type="RefSeq" id="WP_169606023.1">
    <property type="nucleotide sequence ID" value="NZ_CP051682.1"/>
</dbReference>
<evidence type="ECO:0000256" key="1">
    <source>
        <dbReference type="SAM" id="Phobius"/>
    </source>
</evidence>
<feature type="transmembrane region" description="Helical" evidence="1">
    <location>
        <begin position="174"/>
        <end position="193"/>
    </location>
</feature>
<dbReference type="EMBL" id="CP051682">
    <property type="protein sequence ID" value="QJD95006.1"/>
    <property type="molecule type" value="Genomic_DNA"/>
</dbReference>
<dbReference type="Gene3D" id="3.10.310.50">
    <property type="match status" value="1"/>
</dbReference>
<protein>
    <submittedName>
        <fullName evidence="4">TPM domain-containing protein</fullName>
    </submittedName>
</protein>
<dbReference type="InterPro" id="IPR007621">
    <property type="entry name" value="TPM_dom"/>
</dbReference>
<proteinExistence type="predicted"/>
<keyword evidence="1" id="KW-0812">Transmembrane</keyword>